<feature type="domain" description="Response regulatory" evidence="8">
    <location>
        <begin position="2"/>
        <end position="117"/>
    </location>
</feature>
<feature type="DNA-binding region" description="OmpR/PhoB-type" evidence="7">
    <location>
        <begin position="140"/>
        <end position="239"/>
    </location>
</feature>
<keyword evidence="4 7" id="KW-0238">DNA-binding</keyword>
<evidence type="ECO:0000259" key="8">
    <source>
        <dbReference type="PROSITE" id="PS50110"/>
    </source>
</evidence>
<dbReference type="RefSeq" id="WP_377607374.1">
    <property type="nucleotide sequence ID" value="NZ_JBHUME010000019.1"/>
</dbReference>
<dbReference type="InterPro" id="IPR039420">
    <property type="entry name" value="WalR-like"/>
</dbReference>
<evidence type="ECO:0000313" key="11">
    <source>
        <dbReference type="Proteomes" id="UP001597541"/>
    </source>
</evidence>
<protein>
    <submittedName>
        <fullName evidence="10">Response regulator transcription factor</fullName>
    </submittedName>
</protein>
<gene>
    <name evidence="10" type="ORF">ACFSUF_23975</name>
</gene>
<keyword evidence="5" id="KW-0804">Transcription</keyword>
<organism evidence="10 11">
    <name type="scientific">Paenibacillus gansuensis</name>
    <dbReference type="NCBI Taxonomy" id="306542"/>
    <lineage>
        <taxon>Bacteria</taxon>
        <taxon>Bacillati</taxon>
        <taxon>Bacillota</taxon>
        <taxon>Bacilli</taxon>
        <taxon>Bacillales</taxon>
        <taxon>Paenibacillaceae</taxon>
        <taxon>Paenibacillus</taxon>
    </lineage>
</organism>
<dbReference type="SUPFAM" id="SSF46894">
    <property type="entry name" value="C-terminal effector domain of the bipartite response regulators"/>
    <property type="match status" value="1"/>
</dbReference>
<dbReference type="SUPFAM" id="SSF52172">
    <property type="entry name" value="CheY-like"/>
    <property type="match status" value="1"/>
</dbReference>
<evidence type="ECO:0000256" key="5">
    <source>
        <dbReference type="ARBA" id="ARBA00023163"/>
    </source>
</evidence>
<dbReference type="Gene3D" id="1.10.10.10">
    <property type="entry name" value="Winged helix-like DNA-binding domain superfamily/Winged helix DNA-binding domain"/>
    <property type="match status" value="1"/>
</dbReference>
<dbReference type="Pfam" id="PF00486">
    <property type="entry name" value="Trans_reg_C"/>
    <property type="match status" value="1"/>
</dbReference>
<dbReference type="CDD" id="cd17574">
    <property type="entry name" value="REC_OmpR"/>
    <property type="match status" value="1"/>
</dbReference>
<dbReference type="PANTHER" id="PTHR48111:SF54">
    <property type="entry name" value="STAGE 0 SPORULATION PROTEIN A HOMOLOG"/>
    <property type="match status" value="1"/>
</dbReference>
<dbReference type="PANTHER" id="PTHR48111">
    <property type="entry name" value="REGULATOR OF RPOS"/>
    <property type="match status" value="1"/>
</dbReference>
<dbReference type="Gene3D" id="3.40.50.2300">
    <property type="match status" value="1"/>
</dbReference>
<evidence type="ECO:0000256" key="4">
    <source>
        <dbReference type="ARBA" id="ARBA00023125"/>
    </source>
</evidence>
<dbReference type="CDD" id="cd00383">
    <property type="entry name" value="trans_reg_C"/>
    <property type="match status" value="1"/>
</dbReference>
<comment type="caution">
    <text evidence="10">The sequence shown here is derived from an EMBL/GenBank/DDBJ whole genome shotgun (WGS) entry which is preliminary data.</text>
</comment>
<evidence type="ECO:0000259" key="9">
    <source>
        <dbReference type="PROSITE" id="PS51755"/>
    </source>
</evidence>
<dbReference type="InterPro" id="IPR016032">
    <property type="entry name" value="Sig_transdc_resp-reg_C-effctor"/>
</dbReference>
<evidence type="ECO:0000256" key="1">
    <source>
        <dbReference type="ARBA" id="ARBA00022553"/>
    </source>
</evidence>
<dbReference type="EMBL" id="JBHUME010000019">
    <property type="protein sequence ID" value="MFD2615468.1"/>
    <property type="molecule type" value="Genomic_DNA"/>
</dbReference>
<evidence type="ECO:0000256" key="3">
    <source>
        <dbReference type="ARBA" id="ARBA00023015"/>
    </source>
</evidence>
<feature type="modified residue" description="4-aspartylphosphate" evidence="6">
    <location>
        <position position="52"/>
    </location>
</feature>
<keyword evidence="2" id="KW-0902">Two-component regulatory system</keyword>
<dbReference type="SMART" id="SM00448">
    <property type="entry name" value="REC"/>
    <property type="match status" value="1"/>
</dbReference>
<accession>A0ABW5PL64</accession>
<dbReference type="InterPro" id="IPR001867">
    <property type="entry name" value="OmpR/PhoB-type_DNA-bd"/>
</dbReference>
<dbReference type="InterPro" id="IPR001789">
    <property type="entry name" value="Sig_transdc_resp-reg_receiver"/>
</dbReference>
<dbReference type="InterPro" id="IPR036388">
    <property type="entry name" value="WH-like_DNA-bd_sf"/>
</dbReference>
<dbReference type="Gene3D" id="6.10.250.690">
    <property type="match status" value="1"/>
</dbReference>
<keyword evidence="3" id="KW-0805">Transcription regulation</keyword>
<proteinExistence type="predicted"/>
<keyword evidence="1 6" id="KW-0597">Phosphoprotein</keyword>
<evidence type="ECO:0000256" key="2">
    <source>
        <dbReference type="ARBA" id="ARBA00023012"/>
    </source>
</evidence>
<feature type="domain" description="OmpR/PhoB-type" evidence="9">
    <location>
        <begin position="140"/>
        <end position="239"/>
    </location>
</feature>
<reference evidence="11" key="1">
    <citation type="journal article" date="2019" name="Int. J. Syst. Evol. Microbiol.">
        <title>The Global Catalogue of Microorganisms (GCM) 10K type strain sequencing project: providing services to taxonomists for standard genome sequencing and annotation.</title>
        <authorList>
            <consortium name="The Broad Institute Genomics Platform"/>
            <consortium name="The Broad Institute Genome Sequencing Center for Infectious Disease"/>
            <person name="Wu L."/>
            <person name="Ma J."/>
        </authorList>
    </citation>
    <scope>NUCLEOTIDE SEQUENCE [LARGE SCALE GENOMIC DNA]</scope>
    <source>
        <strain evidence="11">KCTC 3950</strain>
    </source>
</reference>
<sequence length="242" mass="27502">MKVLLLEDEESIRGFVRINLKREGMTVLEAETGEEALELARREGDVDIALLDVMLPTISGFEVCGKLRAAYPRMGIIMLTARSQEEDKIRGLELGADDYVHKPFSPGELMARLKALGRRMKTENVDGAGNHAEPGNRASRNGKVFGELTFYPDQRRVVKKGTDIVLTPTEYSILRLLLDQAGKSVSRDDILNEVWGRHYVGDLKIVDVNIRRLRQKIEDEPSQPKYIQTVWGYGYIWKKEEI</sequence>
<evidence type="ECO:0000256" key="6">
    <source>
        <dbReference type="PROSITE-ProRule" id="PRU00169"/>
    </source>
</evidence>
<dbReference type="PROSITE" id="PS51755">
    <property type="entry name" value="OMPR_PHOB"/>
    <property type="match status" value="1"/>
</dbReference>
<dbReference type="Pfam" id="PF00072">
    <property type="entry name" value="Response_reg"/>
    <property type="match status" value="1"/>
</dbReference>
<dbReference type="PROSITE" id="PS50110">
    <property type="entry name" value="RESPONSE_REGULATORY"/>
    <property type="match status" value="1"/>
</dbReference>
<dbReference type="InterPro" id="IPR011006">
    <property type="entry name" value="CheY-like_superfamily"/>
</dbReference>
<evidence type="ECO:0000256" key="7">
    <source>
        <dbReference type="PROSITE-ProRule" id="PRU01091"/>
    </source>
</evidence>
<keyword evidence="11" id="KW-1185">Reference proteome</keyword>
<dbReference type="Proteomes" id="UP001597541">
    <property type="component" value="Unassembled WGS sequence"/>
</dbReference>
<evidence type="ECO:0000313" key="10">
    <source>
        <dbReference type="EMBL" id="MFD2615468.1"/>
    </source>
</evidence>
<name>A0ABW5PL64_9BACL</name>
<dbReference type="SMART" id="SM00862">
    <property type="entry name" value="Trans_reg_C"/>
    <property type="match status" value="1"/>
</dbReference>